<dbReference type="PANTHER" id="PTHR12631">
    <property type="entry name" value="ALPHA-L-IDURONIDASE"/>
    <property type="match status" value="1"/>
</dbReference>
<evidence type="ECO:0000256" key="2">
    <source>
        <dbReference type="ARBA" id="ARBA00022801"/>
    </source>
</evidence>
<dbReference type="EMBL" id="QHKI01000001">
    <property type="protein sequence ID" value="RSM91714.1"/>
    <property type="molecule type" value="Genomic_DNA"/>
</dbReference>
<comment type="caution">
    <text evidence="6">The sequence shown here is derived from an EMBL/GenBank/DDBJ whole genome shotgun (WGS) entry which is preliminary data.</text>
</comment>
<feature type="domain" description="Glycosyl hydrolases family 39 N-terminal catalytic" evidence="5">
    <location>
        <begin position="132"/>
        <end position="361"/>
    </location>
</feature>
<dbReference type="InterPro" id="IPR017853">
    <property type="entry name" value="GH"/>
</dbReference>
<gene>
    <name evidence="6" type="ORF">DMH04_01705</name>
</gene>
<comment type="similarity">
    <text evidence="1">Belongs to the glycosyl hydrolase 39 family.</text>
</comment>
<dbReference type="InterPro" id="IPR051923">
    <property type="entry name" value="Glycosyl_Hydrolase_39"/>
</dbReference>
<evidence type="ECO:0000259" key="5">
    <source>
        <dbReference type="Pfam" id="PF01229"/>
    </source>
</evidence>
<dbReference type="Proteomes" id="UP000287547">
    <property type="component" value="Unassembled WGS sequence"/>
</dbReference>
<dbReference type="OrthoDB" id="9776971at2"/>
<dbReference type="SUPFAM" id="SSF51445">
    <property type="entry name" value="(Trans)glycosidases"/>
    <property type="match status" value="1"/>
</dbReference>
<dbReference type="AlphaFoldDB" id="A0A428ZUG0"/>
<accession>A0A428ZUG0</accession>
<dbReference type="InterPro" id="IPR049166">
    <property type="entry name" value="GH39_cat"/>
</dbReference>
<dbReference type="GO" id="GO:0005975">
    <property type="term" value="P:carbohydrate metabolic process"/>
    <property type="evidence" value="ECO:0007669"/>
    <property type="project" value="InterPro"/>
</dbReference>
<organism evidence="6 7">
    <name type="scientific">Kibdelosporangium aridum</name>
    <dbReference type="NCBI Taxonomy" id="2030"/>
    <lineage>
        <taxon>Bacteria</taxon>
        <taxon>Bacillati</taxon>
        <taxon>Actinomycetota</taxon>
        <taxon>Actinomycetes</taxon>
        <taxon>Pseudonocardiales</taxon>
        <taxon>Pseudonocardiaceae</taxon>
        <taxon>Kibdelosporangium</taxon>
    </lineage>
</organism>
<sequence>MQHSAPLTPLGRAQRGEGVSITDLETLRPPANVVAAGGRAQVTLSWDPVEGACGYLVYRADRPDGPFEPVDHLGLDVLAVPHSPYCDTTGEAGRQYWYSVAALSSVDTPGTPSAPIAATPWTNGSAQVDLVVAADSDAGVLQRPWRPMIGSEHLSHLLSTETTGGRPIGTELAAALVAAKDSFGVQTVRAHGILCDDVGVYREVDGRPVYDFTGVDRIYDRLLSLGLRPVVELSFMPADLASDPTKTVFFYRAIISPPKDWDRWAGLIRALVRHLIERYGRAEVFEWSFEVWNEANLDVFWSGTPAQFWRLYEVTARAVKDVDPALQVGGPASAAAGQIDEMLSTIDSDTPVDFVSTHTYGSPPLDIRPQLARHGRPGLPIWWTEWGVSPRHFHPVNDSVFAAAFLARGMRSAAGRIEALSYWVASDHFEELGRPESLLHGGFGLRTVGDLAKPRFWALAMLERLGDRELHVSAHGDGAGSLVEAWAGRDPDGSVAVLVWNGTLDQSKMDGHAPLNRTVNLRFTGLSGQYSLRHHRVDEHHSNIAAVWRRMSDGAAWPTEEQWDQLRETDKLARFGEDLEVEADVEMAFTLPMPSISLIELVPR</sequence>
<evidence type="ECO:0000256" key="3">
    <source>
        <dbReference type="ARBA" id="ARBA00023295"/>
    </source>
</evidence>
<dbReference type="PRINTS" id="PR00745">
    <property type="entry name" value="GLHYDRLASE39"/>
</dbReference>
<dbReference type="SUPFAM" id="SSF49265">
    <property type="entry name" value="Fibronectin type III"/>
    <property type="match status" value="1"/>
</dbReference>
<dbReference type="PANTHER" id="PTHR12631:SF10">
    <property type="entry name" value="BETA-XYLOSIDASE-LIKE PROTEIN-RELATED"/>
    <property type="match status" value="1"/>
</dbReference>
<dbReference type="Gene3D" id="2.60.40.10">
    <property type="entry name" value="Immunoglobulins"/>
    <property type="match status" value="1"/>
</dbReference>
<proteinExistence type="inferred from homology"/>
<evidence type="ECO:0000313" key="7">
    <source>
        <dbReference type="Proteomes" id="UP000287547"/>
    </source>
</evidence>
<dbReference type="SUPFAM" id="SSF51011">
    <property type="entry name" value="Glycosyl hydrolase domain"/>
    <property type="match status" value="1"/>
</dbReference>
<dbReference type="InterPro" id="IPR013783">
    <property type="entry name" value="Ig-like_fold"/>
</dbReference>
<name>A0A428ZUG0_KIBAR</name>
<dbReference type="GO" id="GO:0004553">
    <property type="term" value="F:hydrolase activity, hydrolyzing O-glycosyl compounds"/>
    <property type="evidence" value="ECO:0007669"/>
    <property type="project" value="InterPro"/>
</dbReference>
<dbReference type="Pfam" id="PF01229">
    <property type="entry name" value="Glyco_hydro_39"/>
    <property type="match status" value="2"/>
</dbReference>
<dbReference type="InterPro" id="IPR036116">
    <property type="entry name" value="FN3_sf"/>
</dbReference>
<keyword evidence="3" id="KW-0326">Glycosidase</keyword>
<evidence type="ECO:0000256" key="1">
    <source>
        <dbReference type="ARBA" id="ARBA00008875"/>
    </source>
</evidence>
<reference evidence="6 7" key="1">
    <citation type="submission" date="2018-05" db="EMBL/GenBank/DDBJ databases">
        <title>Evolution of GPA BGCs.</title>
        <authorList>
            <person name="Waglechner N."/>
            <person name="Wright G.D."/>
        </authorList>
    </citation>
    <scope>NUCLEOTIDE SEQUENCE [LARGE SCALE GENOMIC DNA]</scope>
    <source>
        <strain evidence="6 7">A82846</strain>
    </source>
</reference>
<feature type="active site" description="Proton donor" evidence="4">
    <location>
        <position position="294"/>
    </location>
</feature>
<feature type="domain" description="Glycosyl hydrolases family 39 N-terminal catalytic" evidence="5">
    <location>
        <begin position="377"/>
        <end position="571"/>
    </location>
</feature>
<dbReference type="Gene3D" id="2.60.40.1500">
    <property type="entry name" value="Glycosyl hydrolase domain, family 39"/>
    <property type="match status" value="1"/>
</dbReference>
<dbReference type="InterPro" id="IPR000514">
    <property type="entry name" value="Glyco_hydro_39"/>
</dbReference>
<evidence type="ECO:0000313" key="6">
    <source>
        <dbReference type="EMBL" id="RSM91714.1"/>
    </source>
</evidence>
<dbReference type="Gene3D" id="3.20.20.80">
    <property type="entry name" value="Glycosidases"/>
    <property type="match status" value="1"/>
</dbReference>
<protein>
    <submittedName>
        <fullName evidence="6">Xylan 1,4-beta-xylosidase</fullName>
    </submittedName>
</protein>
<evidence type="ECO:0000256" key="4">
    <source>
        <dbReference type="PIRSR" id="PIRSR600514-1"/>
    </source>
</evidence>
<keyword evidence="2" id="KW-0378">Hydrolase</keyword>